<sequence>AFNKCKREGFRLQTVDKAPLAKRRKMKKTSTSTDTRSSSSESTHSSSSSSQSQDKTPPGGETAIIPQASVSTPLTLGPDDEPSQGKPQPAFTFT</sequence>
<comment type="caution">
    <text evidence="2">The sequence shown here is derived from an EMBL/GenBank/DDBJ whole genome shotgun (WGS) entry which is preliminary data.</text>
</comment>
<gene>
    <name evidence="2" type="ORF">M9458_034998</name>
</gene>
<feature type="non-terminal residue" evidence="2">
    <location>
        <position position="1"/>
    </location>
</feature>
<proteinExistence type="predicted"/>
<dbReference type="AlphaFoldDB" id="A0ABD0P8K1"/>
<feature type="non-terminal residue" evidence="2">
    <location>
        <position position="94"/>
    </location>
</feature>
<evidence type="ECO:0000313" key="2">
    <source>
        <dbReference type="EMBL" id="KAL0170402.1"/>
    </source>
</evidence>
<dbReference type="EMBL" id="JAMKFB020000017">
    <property type="protein sequence ID" value="KAL0170402.1"/>
    <property type="molecule type" value="Genomic_DNA"/>
</dbReference>
<evidence type="ECO:0000313" key="3">
    <source>
        <dbReference type="Proteomes" id="UP001529510"/>
    </source>
</evidence>
<name>A0ABD0P8K1_CIRMR</name>
<keyword evidence="3" id="KW-1185">Reference proteome</keyword>
<feature type="compositionally biased region" description="Basic and acidic residues" evidence="1">
    <location>
        <begin position="1"/>
        <end position="10"/>
    </location>
</feature>
<feature type="compositionally biased region" description="Low complexity" evidence="1">
    <location>
        <begin position="29"/>
        <end position="52"/>
    </location>
</feature>
<feature type="region of interest" description="Disordered" evidence="1">
    <location>
        <begin position="1"/>
        <end position="94"/>
    </location>
</feature>
<evidence type="ECO:0000256" key="1">
    <source>
        <dbReference type="SAM" id="MobiDB-lite"/>
    </source>
</evidence>
<accession>A0ABD0P8K1</accession>
<reference evidence="2 3" key="1">
    <citation type="submission" date="2024-05" db="EMBL/GenBank/DDBJ databases">
        <title>Genome sequencing and assembly of Indian major carp, Cirrhinus mrigala (Hamilton, 1822).</title>
        <authorList>
            <person name="Mohindra V."/>
            <person name="Chowdhury L.M."/>
            <person name="Lal K."/>
            <person name="Jena J.K."/>
        </authorList>
    </citation>
    <scope>NUCLEOTIDE SEQUENCE [LARGE SCALE GENOMIC DNA]</scope>
    <source>
        <strain evidence="2">CM1030</strain>
        <tissue evidence="2">Blood</tissue>
    </source>
</reference>
<dbReference type="Proteomes" id="UP001529510">
    <property type="component" value="Unassembled WGS sequence"/>
</dbReference>
<protein>
    <submittedName>
        <fullName evidence="2">Uncharacterized protein</fullName>
    </submittedName>
</protein>
<organism evidence="2 3">
    <name type="scientific">Cirrhinus mrigala</name>
    <name type="common">Mrigala</name>
    <dbReference type="NCBI Taxonomy" id="683832"/>
    <lineage>
        <taxon>Eukaryota</taxon>
        <taxon>Metazoa</taxon>
        <taxon>Chordata</taxon>
        <taxon>Craniata</taxon>
        <taxon>Vertebrata</taxon>
        <taxon>Euteleostomi</taxon>
        <taxon>Actinopterygii</taxon>
        <taxon>Neopterygii</taxon>
        <taxon>Teleostei</taxon>
        <taxon>Ostariophysi</taxon>
        <taxon>Cypriniformes</taxon>
        <taxon>Cyprinidae</taxon>
        <taxon>Labeoninae</taxon>
        <taxon>Labeonini</taxon>
        <taxon>Cirrhinus</taxon>
    </lineage>
</organism>